<reference evidence="6" key="3">
    <citation type="journal article" date="2020" name="Curr. Biol.">
        <title>Chromatin organization in early land plants reveals an ancestral association between H3K27me3, transposons, and constitutive heterochromatin.</title>
        <authorList>
            <person name="Montgomery S.A."/>
            <person name="Tanizawa Y."/>
            <person name="Galik B."/>
            <person name="Wang N."/>
            <person name="Ito T."/>
            <person name="Mochizuki T."/>
            <person name="Akimcheva S."/>
            <person name="Bowman J.L."/>
            <person name="Cognat V."/>
            <person name="Marechal-Drouard L."/>
            <person name="Ekker H."/>
            <person name="Hong S.F."/>
            <person name="Kohchi T."/>
            <person name="Lin S.S."/>
            <person name="Liu L.D."/>
            <person name="Nakamura Y."/>
            <person name="Valeeva L.R."/>
            <person name="Shakirov E.V."/>
            <person name="Shippen D.E."/>
            <person name="Wei W.L."/>
            <person name="Yagura M."/>
            <person name="Yamaoka S."/>
            <person name="Yamato K.T."/>
            <person name="Liu C."/>
            <person name="Berger F."/>
        </authorList>
    </citation>
    <scope>NUCLEOTIDE SEQUENCE [LARGE SCALE GENOMIC DNA]</scope>
    <source>
        <strain evidence="6">Tak-1</strain>
    </source>
</reference>
<dbReference type="Proteomes" id="UP000077202">
    <property type="component" value="Unassembled WGS sequence"/>
</dbReference>
<keyword evidence="5" id="KW-1185">Reference proteome</keyword>
<dbReference type="PANTHER" id="PTHR13379:SF0">
    <property type="entry name" value="UPF0415 PROTEIN C7ORF25"/>
    <property type="match status" value="1"/>
</dbReference>
<evidence type="ECO:0000259" key="2">
    <source>
        <dbReference type="Pfam" id="PF07000"/>
    </source>
</evidence>
<evidence type="ECO:0000313" key="6">
    <source>
        <dbReference type="Proteomes" id="UP001162541"/>
    </source>
</evidence>
<gene>
    <name evidence="4" type="ORF">AXG93_641s1090</name>
    <name evidence="3" type="ORF">Mp_4g06450</name>
</gene>
<dbReference type="AlphaFoldDB" id="A0A176W0R2"/>
<accession>A0A176W0R2</accession>
<evidence type="ECO:0000313" key="4">
    <source>
        <dbReference type="EMBL" id="OAE26668.1"/>
    </source>
</evidence>
<organism evidence="4 5">
    <name type="scientific">Marchantia polymorpha subsp. ruderalis</name>
    <dbReference type="NCBI Taxonomy" id="1480154"/>
    <lineage>
        <taxon>Eukaryota</taxon>
        <taxon>Viridiplantae</taxon>
        <taxon>Streptophyta</taxon>
        <taxon>Embryophyta</taxon>
        <taxon>Marchantiophyta</taxon>
        <taxon>Marchantiopsida</taxon>
        <taxon>Marchantiidae</taxon>
        <taxon>Marchantiales</taxon>
        <taxon>Marchantiaceae</taxon>
        <taxon>Marchantia</taxon>
    </lineage>
</organism>
<dbReference type="Proteomes" id="UP001162541">
    <property type="component" value="Chromosome 4"/>
</dbReference>
<feature type="compositionally biased region" description="Basic and acidic residues" evidence="1">
    <location>
        <begin position="294"/>
        <end position="303"/>
    </location>
</feature>
<reference evidence="3" key="2">
    <citation type="journal article" date="2019" name="Curr. Biol.">
        <title>Chromatin organization in early land plants reveals an ancestral association between H3K27me3, transposons, and constitutive heterochromatin.</title>
        <authorList>
            <person name="Montgomery S.A."/>
            <person name="Tanizawa Y."/>
            <person name="Galik B."/>
            <person name="Wang N."/>
            <person name="Ito T."/>
            <person name="Mochizuki T."/>
            <person name="Akimcheva S."/>
            <person name="Bowman J."/>
            <person name="Cognat V."/>
            <person name="Drouard L."/>
            <person name="Ekker H."/>
            <person name="Houng S."/>
            <person name="Kohchi T."/>
            <person name="Lin S."/>
            <person name="Liu L.D."/>
            <person name="Nakamura Y."/>
            <person name="Valeeva L.R."/>
            <person name="Shakirov E.V."/>
            <person name="Shippen D.E."/>
            <person name="Wei W."/>
            <person name="Yagura M."/>
            <person name="Yamaoka S."/>
            <person name="Yamato K.T."/>
            <person name="Liu C."/>
            <person name="Berger F."/>
        </authorList>
    </citation>
    <scope>NUCLEOTIDE SEQUENCE [LARGE SCALE GENOMIC DNA]</scope>
    <source>
        <strain evidence="3">Tak-1</strain>
    </source>
</reference>
<sequence length="536" mass="58050">MATGGDRCNAQSLYTRGLGLQEKLRAWGGPGSARLLKHVRGELAFVNRLVGNDERLPPSCPELRSTNFDHLEAVFGLLQNPLVSGVTAVMHNFAVSALESSADERELSNEEQPVAHVDVACMLHGRPVWLVVSTRNPRYIMWQDSDKSGKGLRSRLLVLLNAASADAVKQPASILLCFLCDVDDGVDRGLRDEFGAACSFALGYHRASAAPVSSSSMESSIVVLDSKDIHLQEDCNFSEVEGGEWLDVEVNQEAPADPAPSQVWVTYEVDVAGFKNSRKPSLENSVITDSSQHCTDHNPETADRGGAGGAEDEGDKLDTVVDKAVPPEAMLTAEEPASDDSCHSSKSVHDDDEIPMLCRSMAASNGTINLDTTALIALVSEASNGGAERLLSLPHEDMVKRFSSMTAFIREQALSELRRPLVPDIEEAIAYRQPVVSQYVLNEFNSIVSLVGGPKEKDRAEKLVQRLRVVPDAPSARVMALPLTGKIKTRHKVVFGTGDLLNVPTLTANMAFVRAARQKGMAIEIVEHRPRALTGD</sequence>
<dbReference type="EMBL" id="AP019869">
    <property type="protein sequence ID" value="BBN07789.1"/>
    <property type="molecule type" value="Genomic_DNA"/>
</dbReference>
<evidence type="ECO:0000313" key="3">
    <source>
        <dbReference type="EMBL" id="BBN07789.1"/>
    </source>
</evidence>
<dbReference type="Pfam" id="PF07000">
    <property type="entry name" value="DUF1308"/>
    <property type="match status" value="1"/>
</dbReference>
<protein>
    <recommendedName>
        <fullName evidence="2">DUF1308 domain-containing protein</fullName>
    </recommendedName>
</protein>
<dbReference type="InterPro" id="IPR010733">
    <property type="entry name" value="DUF1308"/>
</dbReference>
<feature type="compositionally biased region" description="Basic and acidic residues" evidence="1">
    <location>
        <begin position="340"/>
        <end position="349"/>
    </location>
</feature>
<reference evidence="4 5" key="1">
    <citation type="submission" date="2016-03" db="EMBL/GenBank/DDBJ databases">
        <title>Mechanisms controlling the formation of the plant cell surface in tip-growing cells are functionally conserved among land plants.</title>
        <authorList>
            <person name="Honkanen S."/>
            <person name="Jones V.A."/>
            <person name="Morieri G."/>
            <person name="Champion C."/>
            <person name="Hetherington A.J."/>
            <person name="Kelly S."/>
            <person name="Saint-Marcoux D."/>
            <person name="Proust H."/>
            <person name="Prescott H."/>
            <person name="Dolan L."/>
        </authorList>
    </citation>
    <scope>NUCLEOTIDE SEQUENCE [LARGE SCALE GENOMIC DNA]</scope>
    <source>
        <strain evidence="5">cv. Tak-1 and cv. Tak-2</strain>
        <tissue evidence="4">Whole gametophyte</tissue>
    </source>
</reference>
<evidence type="ECO:0000256" key="1">
    <source>
        <dbReference type="SAM" id="MobiDB-lite"/>
    </source>
</evidence>
<feature type="compositionally biased region" description="Polar residues" evidence="1">
    <location>
        <begin position="282"/>
        <end position="293"/>
    </location>
</feature>
<name>A0A176W0R2_MARPO</name>
<feature type="region of interest" description="Disordered" evidence="1">
    <location>
        <begin position="330"/>
        <end position="350"/>
    </location>
</feature>
<dbReference type="EMBL" id="LVLJ01002136">
    <property type="protein sequence ID" value="OAE26668.1"/>
    <property type="molecule type" value="Genomic_DNA"/>
</dbReference>
<dbReference type="PANTHER" id="PTHR13379">
    <property type="entry name" value="UNCHARACTERIZED DUF1308"/>
    <property type="match status" value="1"/>
</dbReference>
<feature type="domain" description="DUF1308" evidence="2">
    <location>
        <begin position="368"/>
        <end position="534"/>
    </location>
</feature>
<feature type="region of interest" description="Disordered" evidence="1">
    <location>
        <begin position="280"/>
        <end position="317"/>
    </location>
</feature>
<evidence type="ECO:0000313" key="5">
    <source>
        <dbReference type="Proteomes" id="UP000077202"/>
    </source>
</evidence>
<proteinExistence type="predicted"/>